<evidence type="ECO:0000313" key="3">
    <source>
        <dbReference type="Proteomes" id="UP001501470"/>
    </source>
</evidence>
<feature type="region of interest" description="Disordered" evidence="1">
    <location>
        <begin position="1"/>
        <end position="22"/>
    </location>
</feature>
<dbReference type="Proteomes" id="UP001501470">
    <property type="component" value="Unassembled WGS sequence"/>
</dbReference>
<evidence type="ECO:0008006" key="4">
    <source>
        <dbReference type="Google" id="ProtNLM"/>
    </source>
</evidence>
<protein>
    <recommendedName>
        <fullName evidence="4">DUF3263 domain-containing protein</fullName>
    </recommendedName>
</protein>
<gene>
    <name evidence="2" type="ORF">GCM10009827_105190</name>
</gene>
<keyword evidence="3" id="KW-1185">Reference proteome</keyword>
<organism evidence="2 3">
    <name type="scientific">Dactylosporangium maewongense</name>
    <dbReference type="NCBI Taxonomy" id="634393"/>
    <lineage>
        <taxon>Bacteria</taxon>
        <taxon>Bacillati</taxon>
        <taxon>Actinomycetota</taxon>
        <taxon>Actinomycetes</taxon>
        <taxon>Micromonosporales</taxon>
        <taxon>Micromonosporaceae</taxon>
        <taxon>Dactylosporangium</taxon>
    </lineage>
</organism>
<sequence length="101" mass="11543">MSDHDTTKPRRESLSPHQRVRRARIAAHASWANTSDRTARTTPATNAFLARFERQVDPLGVLPEETRTAMAAHARRAYMLQLAERSARARRRRLTAADDQH</sequence>
<evidence type="ECO:0000256" key="1">
    <source>
        <dbReference type="SAM" id="MobiDB-lite"/>
    </source>
</evidence>
<feature type="compositionally biased region" description="Basic and acidic residues" evidence="1">
    <location>
        <begin position="1"/>
        <end position="14"/>
    </location>
</feature>
<accession>A0ABN2D1G8</accession>
<evidence type="ECO:0000313" key="2">
    <source>
        <dbReference type="EMBL" id="GAA1566468.1"/>
    </source>
</evidence>
<comment type="caution">
    <text evidence="2">The sequence shown here is derived from an EMBL/GenBank/DDBJ whole genome shotgun (WGS) entry which is preliminary data.</text>
</comment>
<reference evidence="2 3" key="1">
    <citation type="journal article" date="2019" name="Int. J. Syst. Evol. Microbiol.">
        <title>The Global Catalogue of Microorganisms (GCM) 10K type strain sequencing project: providing services to taxonomists for standard genome sequencing and annotation.</title>
        <authorList>
            <consortium name="The Broad Institute Genomics Platform"/>
            <consortium name="The Broad Institute Genome Sequencing Center for Infectious Disease"/>
            <person name="Wu L."/>
            <person name="Ma J."/>
        </authorList>
    </citation>
    <scope>NUCLEOTIDE SEQUENCE [LARGE SCALE GENOMIC DNA]</scope>
    <source>
        <strain evidence="2 3">JCM 15933</strain>
    </source>
</reference>
<dbReference type="EMBL" id="BAAAQD010000037">
    <property type="protein sequence ID" value="GAA1566468.1"/>
    <property type="molecule type" value="Genomic_DNA"/>
</dbReference>
<proteinExistence type="predicted"/>
<name>A0ABN2D1G8_9ACTN</name>